<evidence type="ECO:0000313" key="1">
    <source>
        <dbReference type="EMBL" id="KAJ4725117.1"/>
    </source>
</evidence>
<name>A0ACC1YPI4_MELAZ</name>
<dbReference type="Proteomes" id="UP001164539">
    <property type="component" value="Chromosome 2"/>
</dbReference>
<evidence type="ECO:0000313" key="2">
    <source>
        <dbReference type="Proteomes" id="UP001164539"/>
    </source>
</evidence>
<proteinExistence type="predicted"/>
<comment type="caution">
    <text evidence="1">The sequence shown here is derived from an EMBL/GenBank/DDBJ whole genome shotgun (WGS) entry which is preliminary data.</text>
</comment>
<organism evidence="1 2">
    <name type="scientific">Melia azedarach</name>
    <name type="common">Chinaberry tree</name>
    <dbReference type="NCBI Taxonomy" id="155640"/>
    <lineage>
        <taxon>Eukaryota</taxon>
        <taxon>Viridiplantae</taxon>
        <taxon>Streptophyta</taxon>
        <taxon>Embryophyta</taxon>
        <taxon>Tracheophyta</taxon>
        <taxon>Spermatophyta</taxon>
        <taxon>Magnoliopsida</taxon>
        <taxon>eudicotyledons</taxon>
        <taxon>Gunneridae</taxon>
        <taxon>Pentapetalae</taxon>
        <taxon>rosids</taxon>
        <taxon>malvids</taxon>
        <taxon>Sapindales</taxon>
        <taxon>Meliaceae</taxon>
        <taxon>Melia</taxon>
    </lineage>
</organism>
<protein>
    <submittedName>
        <fullName evidence="1">Glutathione transport system permease gsiD</fullName>
    </submittedName>
</protein>
<keyword evidence="2" id="KW-1185">Reference proteome</keyword>
<sequence length="127" mass="14421">MSICISTSCINGYSYVLIASNSQLKRNHRLKHSNLLYLRSSETTRRVLHDERGAPLRANAIADSLILGANTAPAKSGDITVFLQTSAVLFFVYWIANFVVPDLISKYFEFDKINEDQNQKRKPNDKR</sequence>
<accession>A0ACC1YPI4</accession>
<reference evidence="1 2" key="1">
    <citation type="journal article" date="2023" name="Science">
        <title>Complex scaffold remodeling in plant triterpene biosynthesis.</title>
        <authorList>
            <person name="De La Pena R."/>
            <person name="Hodgson H."/>
            <person name="Liu J.C."/>
            <person name="Stephenson M.J."/>
            <person name="Martin A.C."/>
            <person name="Owen C."/>
            <person name="Harkess A."/>
            <person name="Leebens-Mack J."/>
            <person name="Jimenez L.E."/>
            <person name="Osbourn A."/>
            <person name="Sattely E.S."/>
        </authorList>
    </citation>
    <scope>NUCLEOTIDE SEQUENCE [LARGE SCALE GENOMIC DNA]</scope>
    <source>
        <strain evidence="2">cv. JPN11</strain>
        <tissue evidence="1">Leaf</tissue>
    </source>
</reference>
<dbReference type="EMBL" id="CM051395">
    <property type="protein sequence ID" value="KAJ4725117.1"/>
    <property type="molecule type" value="Genomic_DNA"/>
</dbReference>
<gene>
    <name evidence="1" type="ORF">OWV82_004031</name>
</gene>